<protein>
    <submittedName>
        <fullName evidence="1">Uncharacterized protein</fullName>
    </submittedName>
</protein>
<dbReference type="Proteomes" id="UP000460272">
    <property type="component" value="Unassembled WGS sequence"/>
</dbReference>
<name>A0A6P2C634_9ACTN</name>
<gene>
    <name evidence="1" type="ORF">EAS64_04410</name>
</gene>
<keyword evidence="2" id="KW-1185">Reference proteome</keyword>
<sequence>MMTAIWYCSPSPAAASQEVNVPNASSKRSRMPSRASMPGTAFITTEVAGQYCPAIPAGD</sequence>
<organism evidence="1 2">
    <name type="scientific">Trebonia kvetii</name>
    <dbReference type="NCBI Taxonomy" id="2480626"/>
    <lineage>
        <taxon>Bacteria</taxon>
        <taxon>Bacillati</taxon>
        <taxon>Actinomycetota</taxon>
        <taxon>Actinomycetes</taxon>
        <taxon>Streptosporangiales</taxon>
        <taxon>Treboniaceae</taxon>
        <taxon>Trebonia</taxon>
    </lineage>
</organism>
<accession>A0A6P2C634</accession>
<comment type="caution">
    <text evidence="1">The sequence shown here is derived from an EMBL/GenBank/DDBJ whole genome shotgun (WGS) entry which is preliminary data.</text>
</comment>
<dbReference type="EMBL" id="RPFW01000001">
    <property type="protein sequence ID" value="TVZ06630.1"/>
    <property type="molecule type" value="Genomic_DNA"/>
</dbReference>
<proteinExistence type="predicted"/>
<evidence type="ECO:0000313" key="1">
    <source>
        <dbReference type="EMBL" id="TVZ06630.1"/>
    </source>
</evidence>
<dbReference type="RefSeq" id="WP_145851383.1">
    <property type="nucleotide sequence ID" value="NZ_RPFW01000001.1"/>
</dbReference>
<evidence type="ECO:0000313" key="2">
    <source>
        <dbReference type="Proteomes" id="UP000460272"/>
    </source>
</evidence>
<reference evidence="1 2" key="1">
    <citation type="submission" date="2018-11" db="EMBL/GenBank/DDBJ databases">
        <title>Trebonia kvetii gen.nov., sp.nov., a novel acidophilic actinobacterium, and proposal of the new actinobacterial family Treboniaceae fam. nov.</title>
        <authorList>
            <person name="Rapoport D."/>
            <person name="Sagova-Mareckova M."/>
            <person name="Sedlacek I."/>
            <person name="Provaznik J."/>
            <person name="Kralova S."/>
            <person name="Pavlinic D."/>
            <person name="Benes V."/>
            <person name="Kopecky J."/>
        </authorList>
    </citation>
    <scope>NUCLEOTIDE SEQUENCE [LARGE SCALE GENOMIC DNA]</scope>
    <source>
        <strain evidence="1 2">15Tr583</strain>
    </source>
</reference>
<dbReference type="AlphaFoldDB" id="A0A6P2C634"/>